<dbReference type="InterPro" id="IPR007627">
    <property type="entry name" value="RNA_pol_sigma70_r2"/>
</dbReference>
<reference evidence="7 8" key="1">
    <citation type="submission" date="2016-05" db="EMBL/GenBank/DDBJ databases">
        <title>Genomic and physiological characterization of Planctopirus sp. isolated from fresh water lake.</title>
        <authorList>
            <person name="Subhash Y."/>
            <person name="Ramana C."/>
        </authorList>
    </citation>
    <scope>NUCLEOTIDE SEQUENCE [LARGE SCALE GENOMIC DNA]</scope>
    <source>
        <strain evidence="7 8">JC280</strain>
    </source>
</reference>
<feature type="domain" description="HTH luxR-type" evidence="5">
    <location>
        <begin position="177"/>
        <end position="209"/>
    </location>
</feature>
<dbReference type="SUPFAM" id="SSF88659">
    <property type="entry name" value="Sigma3 and sigma4 domains of RNA polymerase sigma factors"/>
    <property type="match status" value="1"/>
</dbReference>
<dbReference type="Pfam" id="PF00196">
    <property type="entry name" value="GerE"/>
    <property type="match status" value="1"/>
</dbReference>
<dbReference type="OrthoDB" id="257668at2"/>
<dbReference type="InterPro" id="IPR014284">
    <property type="entry name" value="RNA_pol_sigma-70_dom"/>
</dbReference>
<accession>A0A1C3ENL4</accession>
<feature type="domain" description="RNA polymerase sigma-70 region 2" evidence="6">
    <location>
        <begin position="33"/>
        <end position="101"/>
    </location>
</feature>
<dbReference type="InterPro" id="IPR039425">
    <property type="entry name" value="RNA_pol_sigma-70-like"/>
</dbReference>
<dbReference type="EMBL" id="LYDR01000039">
    <property type="protein sequence ID" value="ODA34836.1"/>
    <property type="molecule type" value="Genomic_DNA"/>
</dbReference>
<sequence>MTQESTPTADENTREQWLIARIRAQEPGAWRELVDQHEPRLFAWMKSRTGNRSTAEDLVQEVFLSFLRALPNFDDSRPIEPFINQIAAHLLIDHLRKEGRRQVVSTGTAVDDSSSGHMPFEKLVPQDSRQLKASSIFRGRETTAAIEACLAQSLKELVLRWQSRGEFERLKCCELIIAKGYANQRVAQILSISEQAVANHKSYLLQQLRQRLAKAGLSETVLSLLIDRH</sequence>
<keyword evidence="3" id="KW-0731">Sigma factor</keyword>
<evidence type="ECO:0000256" key="1">
    <source>
        <dbReference type="ARBA" id="ARBA00010641"/>
    </source>
</evidence>
<evidence type="ECO:0000256" key="4">
    <source>
        <dbReference type="ARBA" id="ARBA00023163"/>
    </source>
</evidence>
<evidence type="ECO:0000259" key="6">
    <source>
        <dbReference type="Pfam" id="PF04542"/>
    </source>
</evidence>
<keyword evidence="2" id="KW-0805">Transcription regulation</keyword>
<evidence type="ECO:0000313" key="7">
    <source>
        <dbReference type="EMBL" id="ODA34836.1"/>
    </source>
</evidence>
<keyword evidence="8" id="KW-1185">Reference proteome</keyword>
<dbReference type="AlphaFoldDB" id="A0A1C3ENL4"/>
<comment type="caution">
    <text evidence="7">The sequence shown here is derived from an EMBL/GenBank/DDBJ whole genome shotgun (WGS) entry which is preliminary data.</text>
</comment>
<evidence type="ECO:0000256" key="2">
    <source>
        <dbReference type="ARBA" id="ARBA00023015"/>
    </source>
</evidence>
<gene>
    <name evidence="7" type="ORF">A6X21_04050</name>
</gene>
<comment type="similarity">
    <text evidence="1">Belongs to the sigma-70 factor family. ECF subfamily.</text>
</comment>
<dbReference type="GO" id="GO:0006352">
    <property type="term" value="P:DNA-templated transcription initiation"/>
    <property type="evidence" value="ECO:0007669"/>
    <property type="project" value="InterPro"/>
</dbReference>
<dbReference type="GO" id="GO:0016987">
    <property type="term" value="F:sigma factor activity"/>
    <property type="evidence" value="ECO:0007669"/>
    <property type="project" value="UniProtKB-KW"/>
</dbReference>
<dbReference type="SUPFAM" id="SSF88946">
    <property type="entry name" value="Sigma2 domain of RNA polymerase sigma factors"/>
    <property type="match status" value="1"/>
</dbReference>
<dbReference type="Proteomes" id="UP000094828">
    <property type="component" value="Unassembled WGS sequence"/>
</dbReference>
<dbReference type="NCBIfam" id="TIGR02937">
    <property type="entry name" value="sigma70-ECF"/>
    <property type="match status" value="1"/>
</dbReference>
<name>A0A1C3ENL4_9PLAN</name>
<dbReference type="Pfam" id="PF04542">
    <property type="entry name" value="Sigma70_r2"/>
    <property type="match status" value="1"/>
</dbReference>
<keyword evidence="4" id="KW-0804">Transcription</keyword>
<dbReference type="InterPro" id="IPR013324">
    <property type="entry name" value="RNA_pol_sigma_r3/r4-like"/>
</dbReference>
<protein>
    <submittedName>
        <fullName evidence="7">Uncharacterized protein</fullName>
    </submittedName>
</protein>
<dbReference type="PANTHER" id="PTHR43133">
    <property type="entry name" value="RNA POLYMERASE ECF-TYPE SIGMA FACTO"/>
    <property type="match status" value="1"/>
</dbReference>
<dbReference type="RefSeq" id="WP_068846308.1">
    <property type="nucleotide sequence ID" value="NZ_LYDR01000039.1"/>
</dbReference>
<proteinExistence type="inferred from homology"/>
<evidence type="ECO:0000256" key="3">
    <source>
        <dbReference type="ARBA" id="ARBA00023082"/>
    </source>
</evidence>
<dbReference type="STRING" id="1841610.A6X21_04050"/>
<organism evidence="7 8">
    <name type="scientific">Planctopirus hydrillae</name>
    <dbReference type="NCBI Taxonomy" id="1841610"/>
    <lineage>
        <taxon>Bacteria</taxon>
        <taxon>Pseudomonadati</taxon>
        <taxon>Planctomycetota</taxon>
        <taxon>Planctomycetia</taxon>
        <taxon>Planctomycetales</taxon>
        <taxon>Planctomycetaceae</taxon>
        <taxon>Planctopirus</taxon>
    </lineage>
</organism>
<dbReference type="InterPro" id="IPR000792">
    <property type="entry name" value="Tscrpt_reg_LuxR_C"/>
</dbReference>
<dbReference type="PANTHER" id="PTHR43133:SF62">
    <property type="entry name" value="RNA POLYMERASE SIGMA FACTOR SIGZ"/>
    <property type="match status" value="1"/>
</dbReference>
<evidence type="ECO:0000313" key="8">
    <source>
        <dbReference type="Proteomes" id="UP000094828"/>
    </source>
</evidence>
<dbReference type="Gene3D" id="1.10.1740.10">
    <property type="match status" value="1"/>
</dbReference>
<dbReference type="InterPro" id="IPR013325">
    <property type="entry name" value="RNA_pol_sigma_r2"/>
</dbReference>
<evidence type="ECO:0000259" key="5">
    <source>
        <dbReference type="Pfam" id="PF00196"/>
    </source>
</evidence>